<dbReference type="Pfam" id="PF20663">
    <property type="entry name" value="COG4_N"/>
    <property type="match status" value="1"/>
</dbReference>
<evidence type="ECO:0000313" key="10">
    <source>
        <dbReference type="EMBL" id="KAG6376039.1"/>
    </source>
</evidence>
<dbReference type="OrthoDB" id="47059at2759"/>
<reference evidence="10" key="1">
    <citation type="submission" date="2021-03" db="EMBL/GenBank/DDBJ databases">
        <title>Evolutionary innovations through gain and loss of genes in the ectomycorrhizal Boletales.</title>
        <authorList>
            <person name="Wu G."/>
            <person name="Miyauchi S."/>
            <person name="Morin E."/>
            <person name="Yang Z.-L."/>
            <person name="Xu J."/>
            <person name="Martin F.M."/>
        </authorList>
    </citation>
    <scope>NUCLEOTIDE SEQUENCE</scope>
    <source>
        <strain evidence="10">BR01</strain>
    </source>
</reference>
<evidence type="ECO:0000256" key="5">
    <source>
        <dbReference type="ARBA" id="ARBA00022927"/>
    </source>
</evidence>
<protein>
    <recommendedName>
        <fullName evidence="3">Conserved oligomeric Golgi complex subunit 4</fullName>
    </recommendedName>
    <alternativeName>
        <fullName evidence="8">Component of oligomeric Golgi complex 4</fullName>
    </alternativeName>
</protein>
<dbReference type="EMBL" id="JAGFBS010000012">
    <property type="protein sequence ID" value="KAG6376039.1"/>
    <property type="molecule type" value="Genomic_DNA"/>
</dbReference>
<dbReference type="GO" id="GO:0015031">
    <property type="term" value="P:protein transport"/>
    <property type="evidence" value="ECO:0007669"/>
    <property type="project" value="UniProtKB-KW"/>
</dbReference>
<dbReference type="InterPro" id="IPR048684">
    <property type="entry name" value="COG4_C"/>
</dbReference>
<dbReference type="Proteomes" id="UP000683000">
    <property type="component" value="Unassembled WGS sequence"/>
</dbReference>
<keyword evidence="6" id="KW-0333">Golgi apparatus</keyword>
<evidence type="ECO:0000259" key="9">
    <source>
        <dbReference type="SMART" id="SM00762"/>
    </source>
</evidence>
<keyword evidence="5" id="KW-0653">Protein transport</keyword>
<dbReference type="SMART" id="SM00762">
    <property type="entry name" value="Cog4"/>
    <property type="match status" value="1"/>
</dbReference>
<dbReference type="Pfam" id="PF08318">
    <property type="entry name" value="COG4_m"/>
    <property type="match status" value="1"/>
</dbReference>
<keyword evidence="4" id="KW-0813">Transport</keyword>
<dbReference type="InterPro" id="IPR048680">
    <property type="entry name" value="COG4_N"/>
</dbReference>
<evidence type="ECO:0000313" key="11">
    <source>
        <dbReference type="Proteomes" id="UP000683000"/>
    </source>
</evidence>
<comment type="caution">
    <text evidence="10">The sequence shown here is derived from an EMBL/GenBank/DDBJ whole genome shotgun (WGS) entry which is preliminary data.</text>
</comment>
<sequence>MNTNASNGSVDQLQAETSQYIQKDPRKLTNLNEILSCLSWYQSEEAALSNSLAGLLSDRASIADSLHRLEALVPHLDDLCLEASQLARKVSSTATTADRVGGRVRALDQEMNRVSQAAERVAQVMELKSSLSQLQACIERQDWESATRHCARAMSLPFDVISGPFAETSVPTVENHLPPAQTLQATRERLLSIFLNQFVQASQSRDAAATSRYFKLFPAIGWENEGLEAYASFVVDLVRVRAPTSVKTSSPLYYVTVLTALFEGVAMIIDQHQPIVEKYYGAGNMRSVIKRLLEECDRVVQSTLGAWKEDRSIKRKLSDVSNSTVSMTAPRKQFSTTIEMDEIDPREIDKTLSEIAGMSGRWNLFRKFLVEQLQVCIRAAHLFVVYFDNDNLGRGGKFDGVADSNDQNLRPASVSSNPIRTSLPLEPVALLDATASQREFEDLLSTCYIPMEIWYIRTIIDKALHLSSPDFSQTPATTTTPDDVFYILKTVYTRLLSTGSLDILERTTDLLKDVLDHDFAGGIKKKLDDVYRVGTGVRTEKSEKESRTSFLVHLNDLDVSSSHMERLTKDLLSQHTVTQLFLDTEQPRVKAIIASLLTSTTRLKAILKAGIDQLFNQLMRPRLRTLVPDVYKDVSYVLDEDGYATAEYQDVVRKRFMKVWEGLTDGYKDACTENNYRILFGLALDAIVRPWEKHILTLHYSELGAIRFDRDLRSIMANLSSQTIFGDIREKFTRLQQISSLLNLDNDEDVEAFYSGSGISWTLSIQEAKDIVNLKA</sequence>
<keyword evidence="11" id="KW-1185">Reference proteome</keyword>
<name>A0A8I2YNQ8_9AGAM</name>
<dbReference type="GO" id="GO:0000139">
    <property type="term" value="C:Golgi membrane"/>
    <property type="evidence" value="ECO:0007669"/>
    <property type="project" value="UniProtKB-SubCell"/>
</dbReference>
<dbReference type="AlphaFoldDB" id="A0A8I2YNQ8"/>
<comment type="similarity">
    <text evidence="2">Belongs to the COG4 family.</text>
</comment>
<evidence type="ECO:0000256" key="3">
    <source>
        <dbReference type="ARBA" id="ARBA00020975"/>
    </source>
</evidence>
<evidence type="ECO:0000256" key="1">
    <source>
        <dbReference type="ARBA" id="ARBA00004395"/>
    </source>
</evidence>
<dbReference type="InterPro" id="IPR048682">
    <property type="entry name" value="COG4"/>
</dbReference>
<dbReference type="PANTHER" id="PTHR24016">
    <property type="entry name" value="CONSERVED OLIGOMERIC GOLGI COMPLEX SUBUNIT 4"/>
    <property type="match status" value="1"/>
</dbReference>
<dbReference type="InterPro" id="IPR013167">
    <property type="entry name" value="COG4_M"/>
</dbReference>
<organism evidence="10 11">
    <name type="scientific">Boletus reticuloceps</name>
    <dbReference type="NCBI Taxonomy" id="495285"/>
    <lineage>
        <taxon>Eukaryota</taxon>
        <taxon>Fungi</taxon>
        <taxon>Dikarya</taxon>
        <taxon>Basidiomycota</taxon>
        <taxon>Agaricomycotina</taxon>
        <taxon>Agaricomycetes</taxon>
        <taxon>Agaricomycetidae</taxon>
        <taxon>Boletales</taxon>
        <taxon>Boletineae</taxon>
        <taxon>Boletaceae</taxon>
        <taxon>Boletoideae</taxon>
        <taxon>Boletus</taxon>
    </lineage>
</organism>
<feature type="domain" description="COG4 transport protein middle alpha-helical bundle" evidence="9">
    <location>
        <begin position="183"/>
        <end position="528"/>
    </location>
</feature>
<evidence type="ECO:0000256" key="6">
    <source>
        <dbReference type="ARBA" id="ARBA00023034"/>
    </source>
</evidence>
<dbReference type="Gene3D" id="1.20.58.1970">
    <property type="match status" value="1"/>
</dbReference>
<dbReference type="Gene3D" id="1.10.287.1060">
    <property type="entry name" value="ESAT-6-like"/>
    <property type="match status" value="1"/>
</dbReference>
<evidence type="ECO:0000256" key="7">
    <source>
        <dbReference type="ARBA" id="ARBA00023136"/>
    </source>
</evidence>
<accession>A0A8I2YNQ8</accession>
<keyword evidence="7" id="KW-0472">Membrane</keyword>
<dbReference type="Pfam" id="PF20662">
    <property type="entry name" value="COG4_C"/>
    <property type="match status" value="1"/>
</dbReference>
<evidence type="ECO:0000256" key="2">
    <source>
        <dbReference type="ARBA" id="ARBA00009215"/>
    </source>
</evidence>
<dbReference type="PANTHER" id="PTHR24016:SF0">
    <property type="entry name" value="CONSERVED OLIGOMERIC GOLGI COMPLEX SUBUNIT 4"/>
    <property type="match status" value="1"/>
</dbReference>
<evidence type="ECO:0000256" key="8">
    <source>
        <dbReference type="ARBA" id="ARBA00031340"/>
    </source>
</evidence>
<comment type="subcellular location">
    <subcellularLocation>
        <location evidence="1">Golgi apparatus membrane</location>
        <topology evidence="1">Peripheral membrane protein</topology>
    </subcellularLocation>
</comment>
<gene>
    <name evidence="10" type="ORF">JVT61DRAFT_2007</name>
</gene>
<evidence type="ECO:0000256" key="4">
    <source>
        <dbReference type="ARBA" id="ARBA00022448"/>
    </source>
</evidence>
<proteinExistence type="inferred from homology"/>